<dbReference type="GO" id="GO:0009252">
    <property type="term" value="P:peptidoglycan biosynthetic process"/>
    <property type="evidence" value="ECO:0007669"/>
    <property type="project" value="UniProtKB-KW"/>
</dbReference>
<evidence type="ECO:0000313" key="12">
    <source>
        <dbReference type="Proteomes" id="UP000199315"/>
    </source>
</evidence>
<reference evidence="11 12" key="1">
    <citation type="submission" date="2016-09" db="EMBL/GenBank/DDBJ databases">
        <authorList>
            <person name="Capua I."/>
            <person name="De Benedictis P."/>
            <person name="Joannis T."/>
            <person name="Lombin L.H."/>
            <person name="Cattoli G."/>
        </authorList>
    </citation>
    <scope>NUCLEOTIDE SEQUENCE [LARGE SCALE GENOMIC DNA]</scope>
    <source>
        <strain evidence="11 12">GluBS11</strain>
    </source>
</reference>
<comment type="similarity">
    <text evidence="1 9">Belongs to the peptidase S11 family.</text>
</comment>
<proteinExistence type="inferred from homology"/>
<dbReference type="Proteomes" id="UP000199315">
    <property type="component" value="Unassembled WGS sequence"/>
</dbReference>
<gene>
    <name evidence="11" type="ORF">SAMN05421730_1001253</name>
</gene>
<dbReference type="GO" id="GO:0008360">
    <property type="term" value="P:regulation of cell shape"/>
    <property type="evidence" value="ECO:0007669"/>
    <property type="project" value="UniProtKB-KW"/>
</dbReference>
<dbReference type="PANTHER" id="PTHR21581">
    <property type="entry name" value="D-ALANYL-D-ALANINE CARBOXYPEPTIDASE"/>
    <property type="match status" value="1"/>
</dbReference>
<dbReference type="PANTHER" id="PTHR21581:SF6">
    <property type="entry name" value="TRAFFICKING PROTEIN PARTICLE COMPLEX SUBUNIT 12"/>
    <property type="match status" value="1"/>
</dbReference>
<keyword evidence="11" id="KW-0121">Carboxypeptidase</keyword>
<dbReference type="EMBL" id="FMKA01000001">
    <property type="protein sequence ID" value="SCP95031.1"/>
    <property type="molecule type" value="Genomic_DNA"/>
</dbReference>
<dbReference type="InterPro" id="IPR018044">
    <property type="entry name" value="Peptidase_S11"/>
</dbReference>
<keyword evidence="2" id="KW-0732">Signal</keyword>
<evidence type="ECO:0000256" key="2">
    <source>
        <dbReference type="ARBA" id="ARBA00022729"/>
    </source>
</evidence>
<evidence type="ECO:0000256" key="5">
    <source>
        <dbReference type="ARBA" id="ARBA00022984"/>
    </source>
</evidence>
<dbReference type="PROSITE" id="PS51257">
    <property type="entry name" value="PROKAR_LIPOPROTEIN"/>
    <property type="match status" value="1"/>
</dbReference>
<dbReference type="GO" id="GO:0071555">
    <property type="term" value="P:cell wall organization"/>
    <property type="evidence" value="ECO:0007669"/>
    <property type="project" value="UniProtKB-KW"/>
</dbReference>
<evidence type="ECO:0000256" key="6">
    <source>
        <dbReference type="ARBA" id="ARBA00023316"/>
    </source>
</evidence>
<dbReference type="SUPFAM" id="SSF56601">
    <property type="entry name" value="beta-lactamase/transpeptidase-like"/>
    <property type="match status" value="1"/>
</dbReference>
<dbReference type="InterPro" id="IPR001967">
    <property type="entry name" value="Peptidase_S11_N"/>
</dbReference>
<evidence type="ECO:0000256" key="4">
    <source>
        <dbReference type="ARBA" id="ARBA00022960"/>
    </source>
</evidence>
<keyword evidence="3" id="KW-0378">Hydrolase</keyword>
<feature type="active site" evidence="7">
    <location>
        <position position="163"/>
    </location>
</feature>
<keyword evidence="12" id="KW-1185">Reference proteome</keyword>
<dbReference type="GO" id="GO:0006508">
    <property type="term" value="P:proteolysis"/>
    <property type="evidence" value="ECO:0007669"/>
    <property type="project" value="InterPro"/>
</dbReference>
<evidence type="ECO:0000259" key="10">
    <source>
        <dbReference type="Pfam" id="PF00768"/>
    </source>
</evidence>
<accession>A0A1D3TNU5</accession>
<keyword evidence="11" id="KW-0645">Protease</keyword>
<feature type="domain" description="Peptidase S11 D-alanyl-D-alanine carboxypeptidase A N-terminal" evidence="10">
    <location>
        <begin position="77"/>
        <end position="309"/>
    </location>
</feature>
<dbReference type="Gene3D" id="3.40.710.10">
    <property type="entry name" value="DD-peptidase/beta-lactamase superfamily"/>
    <property type="match status" value="1"/>
</dbReference>
<dbReference type="PRINTS" id="PR00725">
    <property type="entry name" value="DADACBPTASE1"/>
</dbReference>
<keyword evidence="6" id="KW-0961">Cell wall biogenesis/degradation</keyword>
<keyword evidence="5" id="KW-0573">Peptidoglycan synthesis</keyword>
<evidence type="ECO:0000256" key="8">
    <source>
        <dbReference type="PIRSR" id="PIRSR618044-2"/>
    </source>
</evidence>
<sequence>MKCINKRLCPAIAAAVATVVISGCGNNQNLINAYNLDSDSPVAGISASAGEEYSPLFAEDLCIVAGDIPGAGDIDMTQAEAAALFDIDSRETMFSKNAHEKLYPASITKILTALTALKRGNLEDVITVTENALITESGAQLCGFRPGDQLTLEQALYALLIYSGNDAGIAIAEHISGSVEEFAKAMNEEAVALGATNSNFVNPHGLHDDNHYTTAYDLYLIFQEVVKYDKFVEIINTPAYTMSYTLSDGTSKEVTWNITNHYLKGTAATPEGVTVIGGKTGTTQKAGACLILFSKNAQGTPFISVVLKSDDRTTLYSQMTDLLEDINK</sequence>
<dbReference type="GO" id="GO:0009002">
    <property type="term" value="F:serine-type D-Ala-D-Ala carboxypeptidase activity"/>
    <property type="evidence" value="ECO:0007669"/>
    <property type="project" value="InterPro"/>
</dbReference>
<organism evidence="11 12">
    <name type="scientific">Anaerobium acetethylicum</name>
    <dbReference type="NCBI Taxonomy" id="1619234"/>
    <lineage>
        <taxon>Bacteria</taxon>
        <taxon>Bacillati</taxon>
        <taxon>Bacillota</taxon>
        <taxon>Clostridia</taxon>
        <taxon>Lachnospirales</taxon>
        <taxon>Lachnospiraceae</taxon>
        <taxon>Anaerobium</taxon>
    </lineage>
</organism>
<feature type="active site" description="Acyl-ester intermediate" evidence="7">
    <location>
        <position position="106"/>
    </location>
</feature>
<name>A0A1D3TNU5_9FIRM</name>
<evidence type="ECO:0000256" key="3">
    <source>
        <dbReference type="ARBA" id="ARBA00022801"/>
    </source>
</evidence>
<dbReference type="Pfam" id="PF00768">
    <property type="entry name" value="Peptidase_S11"/>
    <property type="match status" value="1"/>
</dbReference>
<dbReference type="STRING" id="1619234.SAMN05421730_1001253"/>
<feature type="binding site" evidence="8">
    <location>
        <position position="279"/>
    </location>
    <ligand>
        <name>substrate</name>
    </ligand>
</feature>
<feature type="active site" description="Proton acceptor" evidence="7">
    <location>
        <position position="109"/>
    </location>
</feature>
<dbReference type="InterPro" id="IPR012338">
    <property type="entry name" value="Beta-lactam/transpept-like"/>
</dbReference>
<evidence type="ECO:0000256" key="9">
    <source>
        <dbReference type="RuleBase" id="RU004016"/>
    </source>
</evidence>
<evidence type="ECO:0000256" key="1">
    <source>
        <dbReference type="ARBA" id="ARBA00007164"/>
    </source>
</evidence>
<protein>
    <submittedName>
        <fullName evidence="11">D-alanyl-D-alanine carboxypeptidase</fullName>
    </submittedName>
</protein>
<dbReference type="AlphaFoldDB" id="A0A1D3TNU5"/>
<evidence type="ECO:0000256" key="7">
    <source>
        <dbReference type="PIRSR" id="PIRSR618044-1"/>
    </source>
</evidence>
<dbReference type="RefSeq" id="WP_242875420.1">
    <property type="nucleotide sequence ID" value="NZ_FMKA01000001.1"/>
</dbReference>
<evidence type="ECO:0000313" key="11">
    <source>
        <dbReference type="EMBL" id="SCP95031.1"/>
    </source>
</evidence>
<keyword evidence="4" id="KW-0133">Cell shape</keyword>